<reference evidence="1 2" key="1">
    <citation type="submission" date="2018-12" db="EMBL/GenBank/DDBJ databases">
        <authorList>
            <consortium name="Pathogen Informatics"/>
        </authorList>
    </citation>
    <scope>NUCLEOTIDE SEQUENCE [LARGE SCALE GENOMIC DNA]</scope>
    <source>
        <strain evidence="1 2">NCTC6180</strain>
    </source>
</reference>
<sequence>MRKYLQIRLYELSHYVEIIISIILVISLLVLTGRLALSLTGIFTIKSGIDTYLQSFLNQAMSIAIGVELIKMLSKHTSGTIIEVLLFAIARQIVVAHGSAKDSLLSVIALAILFATRKYLFTSFDDTSSIIVRGSQKVKIANVLARVELPVINKNELMRDLMLRHLEEEGKTATIGASIAFSDVALRVDHMHEGVITRIEIIKSLK</sequence>
<evidence type="ECO:0000313" key="1">
    <source>
        <dbReference type="EMBL" id="VEF09017.1"/>
    </source>
</evidence>
<dbReference type="Proteomes" id="UP000269903">
    <property type="component" value="Chromosome"/>
</dbReference>
<evidence type="ECO:0000313" key="2">
    <source>
        <dbReference type="Proteomes" id="UP000269903"/>
    </source>
</evidence>
<accession>A0A2X4C1H7</accession>
<dbReference type="EMBL" id="LR134317">
    <property type="protein sequence ID" value="VEF09017.1"/>
    <property type="molecule type" value="Genomic_DNA"/>
</dbReference>
<gene>
    <name evidence="1" type="ORF">NCTC6180_01696</name>
</gene>
<proteinExistence type="predicted"/>
<organism evidence="1 2">
    <name type="scientific">Streptococcus equi subsp. zooepidemicus</name>
    <dbReference type="NCBI Taxonomy" id="40041"/>
    <lineage>
        <taxon>Bacteria</taxon>
        <taxon>Bacillati</taxon>
        <taxon>Bacillota</taxon>
        <taxon>Bacilli</taxon>
        <taxon>Lactobacillales</taxon>
        <taxon>Streptococcaceae</taxon>
        <taxon>Streptococcus</taxon>
    </lineage>
</organism>
<dbReference type="RefSeq" id="WP_012678937.1">
    <property type="nucleotide sequence ID" value="NZ_CP046041.1"/>
</dbReference>
<dbReference type="AlphaFoldDB" id="A0A2X4C1H7"/>
<dbReference type="STRING" id="1051072.SeseC_00228"/>
<protein>
    <submittedName>
        <fullName evidence="1">Membrane protein</fullName>
    </submittedName>
</protein>
<name>A0A2X4C1H7_STRSZ</name>